<sequence>MCNRFWNYIIKSFWQTGVLMLIVVGATAQNNTVSLGLQQAIDSTLQRNKDVQLAMLEQRIAQSKYKEMDAVFLPQVDFSFTALHSDNPLNVFGFKLQQQSVQAADFNPTLLNNPKSIGDFTAKLQVKQPILNLDMIHLRKAVAKQADIYGYKAQRTKEYLTYEVQKAYLQLQLLYQQVSVLQEALATAQATAVFVQHRVDEGLMQKADLMNTKVMMTGIESSIAEAKSNIANASDFLSLLMDKPYGTVYAVQQGANSMTVNTGKTIAANRADFAAMQAAIDASDLAMAAGKKSYLPKLNAFASYQYNDRSLLGFGSGSYLAGAMLSWDIFKGNSTKNKLATQQLERTRLADQLDIQRQQSDLELAKTIRQYDDANYRIAQQEAAVATATEALRMLKDRHEQGLAGNTDLLMAQNQLSQQKLALANAIFQRNSTAALIQFLTANTQ</sequence>
<keyword evidence="7" id="KW-0998">Cell outer membrane</keyword>
<evidence type="ECO:0000313" key="9">
    <source>
        <dbReference type="Proteomes" id="UP000426027"/>
    </source>
</evidence>
<dbReference type="KEGG" id="fls:GLV81_11455"/>
<dbReference type="GO" id="GO:0009279">
    <property type="term" value="C:cell outer membrane"/>
    <property type="evidence" value="ECO:0007669"/>
    <property type="project" value="UniProtKB-SubCell"/>
</dbReference>
<dbReference type="GO" id="GO:1990281">
    <property type="term" value="C:efflux pump complex"/>
    <property type="evidence" value="ECO:0007669"/>
    <property type="project" value="TreeGrafter"/>
</dbReference>
<evidence type="ECO:0000256" key="1">
    <source>
        <dbReference type="ARBA" id="ARBA00004442"/>
    </source>
</evidence>
<comment type="subcellular location">
    <subcellularLocation>
        <location evidence="1">Cell outer membrane</location>
    </subcellularLocation>
</comment>
<gene>
    <name evidence="8" type="ORF">GLV81_11455</name>
</gene>
<dbReference type="PANTHER" id="PTHR30026:SF21">
    <property type="entry name" value="SLR1270 PROTEIN"/>
    <property type="match status" value="1"/>
</dbReference>
<dbReference type="Proteomes" id="UP000426027">
    <property type="component" value="Chromosome"/>
</dbReference>
<dbReference type="GO" id="GO:0015562">
    <property type="term" value="F:efflux transmembrane transporter activity"/>
    <property type="evidence" value="ECO:0007669"/>
    <property type="project" value="InterPro"/>
</dbReference>
<dbReference type="GO" id="GO:0015288">
    <property type="term" value="F:porin activity"/>
    <property type="evidence" value="ECO:0007669"/>
    <property type="project" value="TreeGrafter"/>
</dbReference>
<keyword evidence="5" id="KW-0812">Transmembrane</keyword>
<dbReference type="RefSeq" id="WP_157478984.1">
    <property type="nucleotide sequence ID" value="NZ_CP046566.1"/>
</dbReference>
<organism evidence="8 9">
    <name type="scientific">Phnomibacter ginsenosidimutans</name>
    <dbReference type="NCBI Taxonomy" id="2676868"/>
    <lineage>
        <taxon>Bacteria</taxon>
        <taxon>Pseudomonadati</taxon>
        <taxon>Bacteroidota</taxon>
        <taxon>Chitinophagia</taxon>
        <taxon>Chitinophagales</taxon>
        <taxon>Chitinophagaceae</taxon>
        <taxon>Phnomibacter</taxon>
    </lineage>
</organism>
<keyword evidence="3" id="KW-0813">Transport</keyword>
<keyword evidence="9" id="KW-1185">Reference proteome</keyword>
<dbReference type="SUPFAM" id="SSF56954">
    <property type="entry name" value="Outer membrane efflux proteins (OEP)"/>
    <property type="match status" value="1"/>
</dbReference>
<name>A0A6I6H1Z2_9BACT</name>
<keyword evidence="4" id="KW-1134">Transmembrane beta strand</keyword>
<dbReference type="InterPro" id="IPR003423">
    <property type="entry name" value="OMP_efflux"/>
</dbReference>
<dbReference type="Pfam" id="PF02321">
    <property type="entry name" value="OEP"/>
    <property type="match status" value="2"/>
</dbReference>
<dbReference type="AlphaFoldDB" id="A0A6I6H1Z2"/>
<dbReference type="InterPro" id="IPR051906">
    <property type="entry name" value="TolC-like"/>
</dbReference>
<reference evidence="8 9" key="1">
    <citation type="submission" date="2019-11" db="EMBL/GenBank/DDBJ databases">
        <authorList>
            <person name="Im W.T."/>
        </authorList>
    </citation>
    <scope>NUCLEOTIDE SEQUENCE [LARGE SCALE GENOMIC DNA]</scope>
    <source>
        <strain evidence="8 9">SB-02</strain>
    </source>
</reference>
<dbReference type="PANTHER" id="PTHR30026">
    <property type="entry name" value="OUTER MEMBRANE PROTEIN TOLC"/>
    <property type="match status" value="1"/>
</dbReference>
<evidence type="ECO:0000313" key="8">
    <source>
        <dbReference type="EMBL" id="QGW28631.1"/>
    </source>
</evidence>
<evidence type="ECO:0000256" key="7">
    <source>
        <dbReference type="ARBA" id="ARBA00023237"/>
    </source>
</evidence>
<evidence type="ECO:0000256" key="4">
    <source>
        <dbReference type="ARBA" id="ARBA00022452"/>
    </source>
</evidence>
<evidence type="ECO:0000256" key="6">
    <source>
        <dbReference type="ARBA" id="ARBA00023136"/>
    </source>
</evidence>
<proteinExistence type="inferred from homology"/>
<keyword evidence="6" id="KW-0472">Membrane</keyword>
<protein>
    <submittedName>
        <fullName evidence="8">TolC family protein</fullName>
    </submittedName>
</protein>
<dbReference type="Gene3D" id="1.20.1600.10">
    <property type="entry name" value="Outer membrane efflux proteins (OEP)"/>
    <property type="match status" value="1"/>
</dbReference>
<evidence type="ECO:0000256" key="5">
    <source>
        <dbReference type="ARBA" id="ARBA00022692"/>
    </source>
</evidence>
<evidence type="ECO:0000256" key="2">
    <source>
        <dbReference type="ARBA" id="ARBA00007613"/>
    </source>
</evidence>
<dbReference type="EMBL" id="CP046566">
    <property type="protein sequence ID" value="QGW28631.1"/>
    <property type="molecule type" value="Genomic_DNA"/>
</dbReference>
<comment type="similarity">
    <text evidence="2">Belongs to the outer membrane factor (OMF) (TC 1.B.17) family.</text>
</comment>
<evidence type="ECO:0000256" key="3">
    <source>
        <dbReference type="ARBA" id="ARBA00022448"/>
    </source>
</evidence>
<accession>A0A6I6H1Z2</accession>